<dbReference type="SUPFAM" id="SSF53448">
    <property type="entry name" value="Nucleotide-diphospho-sugar transferases"/>
    <property type="match status" value="1"/>
</dbReference>
<evidence type="ECO:0000256" key="3">
    <source>
        <dbReference type="ARBA" id="ARBA00022676"/>
    </source>
</evidence>
<keyword evidence="5 7" id="KW-1133">Transmembrane helix</keyword>
<comment type="catalytic activity">
    <reaction evidence="7">
        <text>[(1-&gt;4)-N-acetyl-beta-D-glucosaminyl](n) + UDP-N-acetyl-alpha-D-glucosamine = [(1-&gt;4)-N-acetyl-beta-D-glucosaminyl](n+1) + UDP + H(+)</text>
        <dbReference type="Rhea" id="RHEA:16637"/>
        <dbReference type="Rhea" id="RHEA-COMP:9593"/>
        <dbReference type="Rhea" id="RHEA-COMP:9595"/>
        <dbReference type="ChEBI" id="CHEBI:15378"/>
        <dbReference type="ChEBI" id="CHEBI:17029"/>
        <dbReference type="ChEBI" id="CHEBI:57705"/>
        <dbReference type="ChEBI" id="CHEBI:58223"/>
        <dbReference type="EC" id="2.4.1.16"/>
    </reaction>
</comment>
<feature type="transmembrane region" description="Helical" evidence="7">
    <location>
        <begin position="705"/>
        <end position="725"/>
    </location>
</feature>
<evidence type="ECO:0000256" key="7">
    <source>
        <dbReference type="RuleBase" id="RU366040"/>
    </source>
</evidence>
<dbReference type="EC" id="2.4.1.16" evidence="2 7"/>
<feature type="transmembrane region" description="Helical" evidence="7">
    <location>
        <begin position="745"/>
        <end position="769"/>
    </location>
</feature>
<evidence type="ECO:0000256" key="1">
    <source>
        <dbReference type="ARBA" id="ARBA00004141"/>
    </source>
</evidence>
<feature type="transmembrane region" description="Helical" evidence="7">
    <location>
        <begin position="488"/>
        <end position="506"/>
    </location>
</feature>
<keyword evidence="7" id="KW-0808">Transferase</keyword>
<feature type="region of interest" description="Disordered" evidence="8">
    <location>
        <begin position="1"/>
        <end position="30"/>
    </location>
</feature>
<dbReference type="PANTHER" id="PTHR22914:SF44">
    <property type="entry name" value="CHITIN SYNTHASE 2"/>
    <property type="match status" value="1"/>
</dbReference>
<dbReference type="GO" id="GO:0006031">
    <property type="term" value="P:chitin biosynthetic process"/>
    <property type="evidence" value="ECO:0007669"/>
    <property type="project" value="UniProtKB-UniRule"/>
</dbReference>
<name>A0A0L0HIZ3_SPIPD</name>
<dbReference type="GeneID" id="27687393"/>
<comment type="function">
    <text evidence="7">Polymerizes chitin, a structural polymer of the cell wall and septum, by transferring the sugar moiety of UDP-GlcNAc to the non-reducing end of the growing chitin polymer.</text>
</comment>
<keyword evidence="4 7" id="KW-0812">Transmembrane</keyword>
<protein>
    <recommendedName>
        <fullName evidence="2 7">Chitin synthase</fullName>
        <ecNumber evidence="2 7">2.4.1.16</ecNumber>
    </recommendedName>
</protein>
<keyword evidence="7" id="KW-1003">Cell membrane</keyword>
<dbReference type="AlphaFoldDB" id="A0A0L0HIZ3"/>
<dbReference type="CDD" id="cd04190">
    <property type="entry name" value="Chitin_synth_C"/>
    <property type="match status" value="1"/>
</dbReference>
<keyword evidence="7" id="KW-0961">Cell wall biogenesis/degradation</keyword>
<organism evidence="10 11">
    <name type="scientific">Spizellomyces punctatus (strain DAOM BR117)</name>
    <dbReference type="NCBI Taxonomy" id="645134"/>
    <lineage>
        <taxon>Eukaryota</taxon>
        <taxon>Fungi</taxon>
        <taxon>Fungi incertae sedis</taxon>
        <taxon>Chytridiomycota</taxon>
        <taxon>Chytridiomycota incertae sedis</taxon>
        <taxon>Chytridiomycetes</taxon>
        <taxon>Spizellomycetales</taxon>
        <taxon>Spizellomycetaceae</taxon>
        <taxon>Spizellomyces</taxon>
    </lineage>
</organism>
<keyword evidence="6 7" id="KW-0472">Membrane</keyword>
<dbReference type="Proteomes" id="UP000053201">
    <property type="component" value="Unassembled WGS sequence"/>
</dbReference>
<dbReference type="STRING" id="645134.A0A0L0HIZ3"/>
<gene>
    <name evidence="10" type="ORF">SPPG_03909</name>
</gene>
<dbReference type="EMBL" id="KQ257455">
    <property type="protein sequence ID" value="KND00799.1"/>
    <property type="molecule type" value="Genomic_DNA"/>
</dbReference>
<dbReference type="InterPro" id="IPR013616">
    <property type="entry name" value="Chitin_synth_N"/>
</dbReference>
<dbReference type="Pfam" id="PF01644">
    <property type="entry name" value="Chitin_synth_1"/>
    <property type="match status" value="1"/>
</dbReference>
<feature type="transmembrane region" description="Helical" evidence="7">
    <location>
        <begin position="445"/>
        <end position="468"/>
    </location>
</feature>
<accession>A0A0L0HIZ3</accession>
<dbReference type="PANTHER" id="PTHR22914">
    <property type="entry name" value="CHITIN SYNTHASE"/>
    <property type="match status" value="1"/>
</dbReference>
<dbReference type="eggNOG" id="KOG2571">
    <property type="taxonomic scope" value="Eukaryota"/>
</dbReference>
<keyword evidence="11" id="KW-1185">Reference proteome</keyword>
<keyword evidence="3 7" id="KW-0328">Glycosyltransferase</keyword>
<dbReference type="InParanoid" id="A0A0L0HIZ3"/>
<feature type="domain" description="Chitin synthase N-terminal" evidence="9">
    <location>
        <begin position="34"/>
        <end position="98"/>
    </location>
</feature>
<evidence type="ECO:0000259" key="9">
    <source>
        <dbReference type="Pfam" id="PF08407"/>
    </source>
</evidence>
<dbReference type="GO" id="GO:0071555">
    <property type="term" value="P:cell wall organization"/>
    <property type="evidence" value="ECO:0007669"/>
    <property type="project" value="UniProtKB-KW"/>
</dbReference>
<dbReference type="OrthoDB" id="26569at2759"/>
<evidence type="ECO:0000256" key="5">
    <source>
        <dbReference type="ARBA" id="ARBA00022989"/>
    </source>
</evidence>
<dbReference type="GO" id="GO:0030428">
    <property type="term" value="C:cell septum"/>
    <property type="evidence" value="ECO:0007669"/>
    <property type="project" value="TreeGrafter"/>
</dbReference>
<reference evidence="10 11" key="1">
    <citation type="submission" date="2009-08" db="EMBL/GenBank/DDBJ databases">
        <title>The Genome Sequence of Spizellomyces punctatus strain DAOM BR117.</title>
        <authorList>
            <consortium name="The Broad Institute Genome Sequencing Platform"/>
            <person name="Russ C."/>
            <person name="Cuomo C."/>
            <person name="Shea T."/>
            <person name="Young S.K."/>
            <person name="Zeng Q."/>
            <person name="Koehrsen M."/>
            <person name="Haas B."/>
            <person name="Borodovsky M."/>
            <person name="Guigo R."/>
            <person name="Alvarado L."/>
            <person name="Berlin A."/>
            <person name="Bochicchio J."/>
            <person name="Borenstein D."/>
            <person name="Chapman S."/>
            <person name="Chen Z."/>
            <person name="Engels R."/>
            <person name="Freedman E."/>
            <person name="Gellesch M."/>
            <person name="Goldberg J."/>
            <person name="Griggs A."/>
            <person name="Gujja S."/>
            <person name="Heiman D."/>
            <person name="Hepburn T."/>
            <person name="Howarth C."/>
            <person name="Jen D."/>
            <person name="Larson L."/>
            <person name="Lewis B."/>
            <person name="Mehta T."/>
            <person name="Park D."/>
            <person name="Pearson M."/>
            <person name="Roberts A."/>
            <person name="Saif S."/>
            <person name="Shenoy N."/>
            <person name="Sisk P."/>
            <person name="Stolte C."/>
            <person name="Sykes S."/>
            <person name="Thomson T."/>
            <person name="Walk T."/>
            <person name="White J."/>
            <person name="Yandava C."/>
            <person name="Burger G."/>
            <person name="Gray M.W."/>
            <person name="Holland P.W.H."/>
            <person name="King N."/>
            <person name="Lang F.B.F."/>
            <person name="Roger A.J."/>
            <person name="Ruiz-Trillo I."/>
            <person name="Lander E."/>
            <person name="Nusbaum C."/>
        </authorList>
    </citation>
    <scope>NUCLEOTIDE SEQUENCE [LARGE SCALE GENOMIC DNA]</scope>
    <source>
        <strain evidence="10 11">DAOM BR117</strain>
    </source>
</reference>
<dbReference type="InterPro" id="IPR029044">
    <property type="entry name" value="Nucleotide-diphossugar_trans"/>
</dbReference>
<evidence type="ECO:0000256" key="8">
    <source>
        <dbReference type="SAM" id="MobiDB-lite"/>
    </source>
</evidence>
<feature type="transmembrane region" description="Helical" evidence="7">
    <location>
        <begin position="518"/>
        <end position="540"/>
    </location>
</feature>
<evidence type="ECO:0000313" key="10">
    <source>
        <dbReference type="EMBL" id="KND00799.1"/>
    </source>
</evidence>
<comment type="subcellular location">
    <subcellularLocation>
        <location evidence="7">Cell membrane</location>
        <topology evidence="7">Multi-pass membrane protein</topology>
    </subcellularLocation>
    <subcellularLocation>
        <location evidence="1">Membrane</location>
        <topology evidence="1">Multi-pass membrane protein</topology>
    </subcellularLocation>
</comment>
<dbReference type="GO" id="GO:0005886">
    <property type="term" value="C:plasma membrane"/>
    <property type="evidence" value="ECO:0007669"/>
    <property type="project" value="UniProtKB-SubCell"/>
</dbReference>
<evidence type="ECO:0000256" key="6">
    <source>
        <dbReference type="ARBA" id="ARBA00023136"/>
    </source>
</evidence>
<dbReference type="GO" id="GO:0004100">
    <property type="term" value="F:chitin synthase activity"/>
    <property type="evidence" value="ECO:0007669"/>
    <property type="project" value="UniProtKB-UniRule"/>
</dbReference>
<dbReference type="Pfam" id="PF08407">
    <property type="entry name" value="Chitin_synth_1N"/>
    <property type="match status" value="1"/>
</dbReference>
<evidence type="ECO:0000256" key="4">
    <source>
        <dbReference type="ARBA" id="ARBA00022692"/>
    </source>
</evidence>
<comment type="similarity">
    <text evidence="7">Belongs to the chitin synthase family.</text>
</comment>
<dbReference type="OMA" id="TELMIVC"/>
<dbReference type="VEuPathDB" id="FungiDB:SPPG_03909"/>
<proteinExistence type="inferred from homology"/>
<sequence length="797" mass="90306">MEGHYQPLVEGRPSISSGFRPRDLGGRGLTRSGTVKQIALTRAGNFVVDQPVSKQLLKNATHTTGDEFTHMRYTAATCEPNDFAQSYTLRQRQFKRLTKVALVVTMYNEPDVLFAKSMFAVMRNIAYLCSDECKYGWGPDGWKNFVVVIVSDGRSKVNPKVLTLLGVMGAYADGLAKSTVNGKDVKAHIFEYTTQIAIDKELYPRSETKEHLVPTQLIFLLKEKNAKKINSHRWFFNAICTVLDPEVTFLLDVGTVPSKESFYHLYRAFERDPNVGGACGEIKAELGSGWRNLLNPLVATQNFEYKMSNILDKPLESVFGYISVLPGAFSAYRYKALQGAPLEQYFRGEQMHGGADIFAANMYLAEDRILCFELVTKARDSWLLKYCKDARAETDVPDQLPELISQRRRWLNGSFFAGLHATWNWSKIFRSGHSTGRKAALLVEFFYNAINLLFNWFALANFYLAFYFLFDVADDSSDTDPFYPHSEIVFQIVRELYIFAIVCIFVSSLGNRPQGSKWLYTSIVIGFTLIMGLMLFLGGWTVYVSIKFAIQTIDEQRVSFFRYFRDTPAFRDIVISLGSTYGLYIFASLAHFDPWHVVTCMFQYLLLLPTYINIFMIYAFCNLHDVSWGTKGDNAPDLGSVTVKTTADGKQIVEVEMPLTDDDLDEAYGAFARQLTKQREELHAPATDKPATNPQTQQEDDFKIFRTRVVLCWMMTNALLIILFTNKTIVNKLFPHKSGTSVNPYLTFLFWSVAVLSAIRFISSMIYLIGYWKTRIGEKAGGRGNGIAPTYSGPDAV</sequence>
<dbReference type="RefSeq" id="XP_016608838.1">
    <property type="nucleotide sequence ID" value="XM_016752157.1"/>
</dbReference>
<feature type="transmembrane region" description="Helical" evidence="7">
    <location>
        <begin position="601"/>
        <end position="621"/>
    </location>
</feature>
<evidence type="ECO:0000256" key="2">
    <source>
        <dbReference type="ARBA" id="ARBA00012543"/>
    </source>
</evidence>
<dbReference type="InterPro" id="IPR004835">
    <property type="entry name" value="Chitin_synth"/>
</dbReference>
<evidence type="ECO:0000313" key="11">
    <source>
        <dbReference type="Proteomes" id="UP000053201"/>
    </source>
</evidence>